<dbReference type="WBParaSite" id="sdigi.contig43.g2738.t1">
    <property type="protein sequence ID" value="sdigi.contig43.g2738.t1"/>
    <property type="gene ID" value="sdigi.contig43.g2738"/>
</dbReference>
<dbReference type="Proteomes" id="UP000887581">
    <property type="component" value="Unplaced"/>
</dbReference>
<evidence type="ECO:0000313" key="2">
    <source>
        <dbReference type="WBParaSite" id="sdigi.contig43.g2738.t1"/>
    </source>
</evidence>
<sequence length="64" mass="7008">MRVGKSALIAGLWKGRFAPCLCKTKMQRSQGLPVLIGTNRALSVKDITAEGFIRELTSKKSDDD</sequence>
<dbReference type="AlphaFoldDB" id="A0A915PXT2"/>
<organism evidence="1 2">
    <name type="scientific">Setaria digitata</name>
    <dbReference type="NCBI Taxonomy" id="48799"/>
    <lineage>
        <taxon>Eukaryota</taxon>
        <taxon>Metazoa</taxon>
        <taxon>Ecdysozoa</taxon>
        <taxon>Nematoda</taxon>
        <taxon>Chromadorea</taxon>
        <taxon>Rhabditida</taxon>
        <taxon>Spirurina</taxon>
        <taxon>Spiruromorpha</taxon>
        <taxon>Filarioidea</taxon>
        <taxon>Setariidae</taxon>
        <taxon>Setaria</taxon>
    </lineage>
</organism>
<protein>
    <submittedName>
        <fullName evidence="2">Uncharacterized protein</fullName>
    </submittedName>
</protein>
<keyword evidence="1" id="KW-1185">Reference proteome</keyword>
<proteinExistence type="predicted"/>
<accession>A0A915PXT2</accession>
<name>A0A915PXT2_9BILA</name>
<evidence type="ECO:0000313" key="1">
    <source>
        <dbReference type="Proteomes" id="UP000887581"/>
    </source>
</evidence>
<reference evidence="2" key="1">
    <citation type="submission" date="2022-11" db="UniProtKB">
        <authorList>
            <consortium name="WormBaseParasite"/>
        </authorList>
    </citation>
    <scope>IDENTIFICATION</scope>
</reference>